<accession>A0AAJ1IFM4</accession>
<evidence type="ECO:0000313" key="3">
    <source>
        <dbReference type="Proteomes" id="UP001221217"/>
    </source>
</evidence>
<comment type="caution">
    <text evidence="2">The sequence shown here is derived from an EMBL/GenBank/DDBJ whole genome shotgun (WGS) entry which is preliminary data.</text>
</comment>
<gene>
    <name evidence="2" type="ORF">PQJ61_16900</name>
</gene>
<keyword evidence="1" id="KW-1133">Transmembrane helix</keyword>
<keyword evidence="1" id="KW-0472">Membrane</keyword>
<reference evidence="2 3" key="1">
    <citation type="submission" date="2022-12" db="EMBL/GenBank/DDBJ databases">
        <title>Metagenome assembled genome from gulf of manar.</title>
        <authorList>
            <person name="Kohli P."/>
            <person name="Pk S."/>
            <person name="Venkata Ramana C."/>
            <person name="Sasikala C."/>
        </authorList>
    </citation>
    <scope>NUCLEOTIDE SEQUENCE [LARGE SCALE GENOMIC DNA]</scope>
    <source>
        <strain evidence="2">JB008</strain>
    </source>
</reference>
<sequence>MSRIISDKAIYLHLAATLSRRTEIRTVYTMLFNTSEFGVSSWIIEIIRFPILFCIPVIFG</sequence>
<evidence type="ECO:0000313" key="2">
    <source>
        <dbReference type="EMBL" id="MDC7228442.1"/>
    </source>
</evidence>
<dbReference type="EMBL" id="JAQQAL010000047">
    <property type="protein sequence ID" value="MDC7228442.1"/>
    <property type="molecule type" value="Genomic_DNA"/>
</dbReference>
<dbReference type="AlphaFoldDB" id="A0AAJ1IFM4"/>
<proteinExistence type="predicted"/>
<name>A0AAJ1IFM4_9SPIO</name>
<organism evidence="2 3">
    <name type="scientific">Candidatus Thalassospirochaeta sargassi</name>
    <dbReference type="NCBI Taxonomy" id="3119039"/>
    <lineage>
        <taxon>Bacteria</taxon>
        <taxon>Pseudomonadati</taxon>
        <taxon>Spirochaetota</taxon>
        <taxon>Spirochaetia</taxon>
        <taxon>Spirochaetales</taxon>
        <taxon>Spirochaetaceae</taxon>
        <taxon>Candidatus Thalassospirochaeta</taxon>
    </lineage>
</organism>
<dbReference type="Proteomes" id="UP001221217">
    <property type="component" value="Unassembled WGS sequence"/>
</dbReference>
<protein>
    <submittedName>
        <fullName evidence="2">Uncharacterized protein</fullName>
    </submittedName>
</protein>
<evidence type="ECO:0000256" key="1">
    <source>
        <dbReference type="SAM" id="Phobius"/>
    </source>
</evidence>
<keyword evidence="1" id="KW-0812">Transmembrane</keyword>
<feature type="transmembrane region" description="Helical" evidence="1">
    <location>
        <begin position="39"/>
        <end position="59"/>
    </location>
</feature>